<proteinExistence type="predicted"/>
<dbReference type="Proteomes" id="UP000308600">
    <property type="component" value="Unassembled WGS sequence"/>
</dbReference>
<dbReference type="EMBL" id="ML209193">
    <property type="protein sequence ID" value="TFK58790.1"/>
    <property type="molecule type" value="Genomic_DNA"/>
</dbReference>
<keyword evidence="2" id="KW-1185">Reference proteome</keyword>
<evidence type="ECO:0000313" key="2">
    <source>
        <dbReference type="Proteomes" id="UP000308600"/>
    </source>
</evidence>
<organism evidence="1 2">
    <name type="scientific">Pluteus cervinus</name>
    <dbReference type="NCBI Taxonomy" id="181527"/>
    <lineage>
        <taxon>Eukaryota</taxon>
        <taxon>Fungi</taxon>
        <taxon>Dikarya</taxon>
        <taxon>Basidiomycota</taxon>
        <taxon>Agaricomycotina</taxon>
        <taxon>Agaricomycetes</taxon>
        <taxon>Agaricomycetidae</taxon>
        <taxon>Agaricales</taxon>
        <taxon>Pluteineae</taxon>
        <taxon>Pluteaceae</taxon>
        <taxon>Pluteus</taxon>
    </lineage>
</organism>
<reference evidence="1 2" key="1">
    <citation type="journal article" date="2019" name="Nat. Ecol. Evol.">
        <title>Megaphylogeny resolves global patterns of mushroom evolution.</title>
        <authorList>
            <person name="Varga T."/>
            <person name="Krizsan K."/>
            <person name="Foldi C."/>
            <person name="Dima B."/>
            <person name="Sanchez-Garcia M."/>
            <person name="Sanchez-Ramirez S."/>
            <person name="Szollosi G.J."/>
            <person name="Szarkandi J.G."/>
            <person name="Papp V."/>
            <person name="Albert L."/>
            <person name="Andreopoulos W."/>
            <person name="Angelini C."/>
            <person name="Antonin V."/>
            <person name="Barry K.W."/>
            <person name="Bougher N.L."/>
            <person name="Buchanan P."/>
            <person name="Buyck B."/>
            <person name="Bense V."/>
            <person name="Catcheside P."/>
            <person name="Chovatia M."/>
            <person name="Cooper J."/>
            <person name="Damon W."/>
            <person name="Desjardin D."/>
            <person name="Finy P."/>
            <person name="Geml J."/>
            <person name="Haridas S."/>
            <person name="Hughes K."/>
            <person name="Justo A."/>
            <person name="Karasinski D."/>
            <person name="Kautmanova I."/>
            <person name="Kiss B."/>
            <person name="Kocsube S."/>
            <person name="Kotiranta H."/>
            <person name="LaButti K.M."/>
            <person name="Lechner B.E."/>
            <person name="Liimatainen K."/>
            <person name="Lipzen A."/>
            <person name="Lukacs Z."/>
            <person name="Mihaltcheva S."/>
            <person name="Morgado L.N."/>
            <person name="Niskanen T."/>
            <person name="Noordeloos M.E."/>
            <person name="Ohm R.A."/>
            <person name="Ortiz-Santana B."/>
            <person name="Ovrebo C."/>
            <person name="Racz N."/>
            <person name="Riley R."/>
            <person name="Savchenko A."/>
            <person name="Shiryaev A."/>
            <person name="Soop K."/>
            <person name="Spirin V."/>
            <person name="Szebenyi C."/>
            <person name="Tomsovsky M."/>
            <person name="Tulloss R.E."/>
            <person name="Uehling J."/>
            <person name="Grigoriev I.V."/>
            <person name="Vagvolgyi C."/>
            <person name="Papp T."/>
            <person name="Martin F.M."/>
            <person name="Miettinen O."/>
            <person name="Hibbett D.S."/>
            <person name="Nagy L.G."/>
        </authorList>
    </citation>
    <scope>NUCLEOTIDE SEQUENCE [LARGE SCALE GENOMIC DNA]</scope>
    <source>
        <strain evidence="1 2">NL-1719</strain>
    </source>
</reference>
<evidence type="ECO:0000313" key="1">
    <source>
        <dbReference type="EMBL" id="TFK58790.1"/>
    </source>
</evidence>
<accession>A0ACD3A041</accession>
<sequence>MFERALIILDEQLKFNICDLETSHKLNVEVFDLDERIKTYISPALKYSAVYWIYHALHSNTINKDNQASIQRLCTTVKVLFWIEVLSLLGHVRKAMVDISKLKLLLSRQSSRPDRELKMEFEDIVLFLSRFGKCISTSTPHLYISALAMAPAQSRIVRHWITFKNRVEVVSHQSQTWASMIQDPPMAMQGQQTGKVCCIAISPDEAYVVSGSTDKAVRIWDAESGQPIGQPMDGHTDSVMCVSVSPNSRYIVSGSRDTTVRIWRAETGQQVGQILDGQCVMNVSFLPNERQVVSHSADTIRIWDVKSGQQVKEWKCSFTCSSLSTNGEHIVVSVGSTTGIWNLQSGQELKSWKTDEGGAKSLSFSSDSRHIVSLSHHGIISTWDNVVSPEPRPSSVKNYNVNLPSTCMKSSPDGQYVISALVDKSIYIWDIQTGQPVGQSMKGHTAKIRALTFSADGKHIISVADDSIRFWNIKSSQEIKHLRSSQAQWLTLIPDSFSSTKNLNLLQHNTYTLCSSVSPDGKHIVVGSEDATIRIWDVKCPQQPAQLLKGHTQQITSVLYFPDCKHIASASEDQTIRIWRAQTGQQVGQLSIHHRSSPTDMSVSPDGRHILSISHLHSKIRLLCVSTLIQPLFPLSALSMNTHFCTHNSLSSTSQPLSSLSFPSNNVPFSCGFSSNTSFLQSGWFQVHGYTILWVPQEYRKRAFTWEILSIPVETDTDRLVLNWNKFVHGDQWHKIYTPIA</sequence>
<protein>
    <submittedName>
        <fullName evidence="1">WD40 repeat-like protein</fullName>
    </submittedName>
</protein>
<name>A0ACD3A041_9AGAR</name>
<gene>
    <name evidence="1" type="ORF">BDN72DRAFT_781585</name>
</gene>